<protein>
    <recommendedName>
        <fullName evidence="3">Gliding motility protein GldC</fullName>
    </recommendedName>
</protein>
<keyword evidence="2" id="KW-1185">Reference proteome</keyword>
<sequence>MAKHVIVKKSRITIDVGLDGQNMPVEMKWSASDNPAGQKPQDCKAMLLSLFDETSKETLKIDLWTREMQVLEMDRMFYQTLRGLSDTYFRATQNKELANQMQQFTFYFGQATGAIPKEEES</sequence>
<dbReference type="InterPro" id="IPR019854">
    <property type="entry name" value="Motility-assoc_prot_GldC"/>
</dbReference>
<dbReference type="EMBL" id="CAKLPZ010000004">
    <property type="protein sequence ID" value="CAH1002115.1"/>
    <property type="molecule type" value="Genomic_DNA"/>
</dbReference>
<comment type="caution">
    <text evidence="1">The sequence shown here is derived from an EMBL/GenBank/DDBJ whole genome shotgun (WGS) entry which is preliminary data.</text>
</comment>
<gene>
    <name evidence="1" type="ORF">LEM8419_03032</name>
</gene>
<organism evidence="1 2">
    <name type="scientific">Neolewinella maritima</name>
    <dbReference type="NCBI Taxonomy" id="1383882"/>
    <lineage>
        <taxon>Bacteria</taxon>
        <taxon>Pseudomonadati</taxon>
        <taxon>Bacteroidota</taxon>
        <taxon>Saprospiria</taxon>
        <taxon>Saprospirales</taxon>
        <taxon>Lewinellaceae</taxon>
        <taxon>Neolewinella</taxon>
    </lineage>
</organism>
<name>A0ABM9B448_9BACT</name>
<evidence type="ECO:0000313" key="2">
    <source>
        <dbReference type="Proteomes" id="UP000837803"/>
    </source>
</evidence>
<proteinExistence type="predicted"/>
<dbReference type="Pfam" id="PF19937">
    <property type="entry name" value="GldC-like"/>
    <property type="match status" value="1"/>
</dbReference>
<evidence type="ECO:0008006" key="3">
    <source>
        <dbReference type="Google" id="ProtNLM"/>
    </source>
</evidence>
<dbReference type="RefSeq" id="WP_238751972.1">
    <property type="nucleotide sequence ID" value="NZ_CAKLPZ010000004.1"/>
</dbReference>
<accession>A0ABM9B448</accession>
<evidence type="ECO:0000313" key="1">
    <source>
        <dbReference type="EMBL" id="CAH1002115.1"/>
    </source>
</evidence>
<dbReference type="Proteomes" id="UP000837803">
    <property type="component" value="Unassembled WGS sequence"/>
</dbReference>
<reference evidence="1" key="1">
    <citation type="submission" date="2021-12" db="EMBL/GenBank/DDBJ databases">
        <authorList>
            <person name="Rodrigo-Torres L."/>
            <person name="Arahal R. D."/>
            <person name="Lucena T."/>
        </authorList>
    </citation>
    <scope>NUCLEOTIDE SEQUENCE</scope>
    <source>
        <strain evidence="1">CECT 8419</strain>
    </source>
</reference>